<dbReference type="PROSITE" id="PS50850">
    <property type="entry name" value="MFS"/>
    <property type="match status" value="1"/>
</dbReference>
<dbReference type="EMBL" id="VJMZ01000001">
    <property type="protein sequence ID" value="TRM10554.1"/>
    <property type="molecule type" value="Genomic_DNA"/>
</dbReference>
<dbReference type="NCBIfam" id="TIGR00711">
    <property type="entry name" value="efflux_EmrB"/>
    <property type="match status" value="1"/>
</dbReference>
<dbReference type="InterPro" id="IPR020846">
    <property type="entry name" value="MFS_dom"/>
</dbReference>
<feature type="transmembrane region" description="Helical" evidence="7">
    <location>
        <begin position="344"/>
        <end position="364"/>
    </location>
</feature>
<dbReference type="InterPro" id="IPR004638">
    <property type="entry name" value="EmrB-like"/>
</dbReference>
<dbReference type="SUPFAM" id="SSF103473">
    <property type="entry name" value="MFS general substrate transporter"/>
    <property type="match status" value="1"/>
</dbReference>
<keyword evidence="4 7" id="KW-0812">Transmembrane</keyword>
<feature type="transmembrane region" description="Helical" evidence="7">
    <location>
        <begin position="370"/>
        <end position="392"/>
    </location>
</feature>
<dbReference type="PRINTS" id="PR01036">
    <property type="entry name" value="TCRTETB"/>
</dbReference>
<dbReference type="Gene3D" id="1.20.1720.10">
    <property type="entry name" value="Multidrug resistance protein D"/>
    <property type="match status" value="1"/>
</dbReference>
<reference evidence="9 10" key="1">
    <citation type="submission" date="2019-07" db="EMBL/GenBank/DDBJ databases">
        <title>Genomic analysis of Lentibacillus sp. NKC851-2.</title>
        <authorList>
            <person name="Oh Y.J."/>
        </authorList>
    </citation>
    <scope>NUCLEOTIDE SEQUENCE [LARGE SCALE GENOMIC DNA]</scope>
    <source>
        <strain evidence="9 10">NKC851-2</strain>
    </source>
</reference>
<feature type="transmembrane region" description="Helical" evidence="7">
    <location>
        <begin position="314"/>
        <end position="337"/>
    </location>
</feature>
<gene>
    <name evidence="9" type="ORF">FH966_01805</name>
</gene>
<keyword evidence="6 7" id="KW-0472">Membrane</keyword>
<feature type="transmembrane region" description="Helical" evidence="7">
    <location>
        <begin position="122"/>
        <end position="142"/>
    </location>
</feature>
<feature type="transmembrane region" description="Helical" evidence="7">
    <location>
        <begin position="64"/>
        <end position="84"/>
    </location>
</feature>
<organism evidence="9 10">
    <name type="scientific">Lentibacillus cibarius</name>
    <dbReference type="NCBI Taxonomy" id="2583219"/>
    <lineage>
        <taxon>Bacteria</taxon>
        <taxon>Bacillati</taxon>
        <taxon>Bacillota</taxon>
        <taxon>Bacilli</taxon>
        <taxon>Bacillales</taxon>
        <taxon>Bacillaceae</taxon>
        <taxon>Lentibacillus</taxon>
    </lineage>
</organism>
<evidence type="ECO:0000256" key="4">
    <source>
        <dbReference type="ARBA" id="ARBA00022692"/>
    </source>
</evidence>
<evidence type="ECO:0000256" key="7">
    <source>
        <dbReference type="SAM" id="Phobius"/>
    </source>
</evidence>
<keyword evidence="2" id="KW-0813">Transport</keyword>
<proteinExistence type="predicted"/>
<dbReference type="GO" id="GO:0022857">
    <property type="term" value="F:transmembrane transporter activity"/>
    <property type="evidence" value="ECO:0007669"/>
    <property type="project" value="InterPro"/>
</dbReference>
<dbReference type="PANTHER" id="PTHR42718:SF24">
    <property type="entry name" value="MAJOR FACILITATOR SUPERFAMILY (MFS) PROFILE DOMAIN-CONTAINING PROTEIN"/>
    <property type="match status" value="1"/>
</dbReference>
<evidence type="ECO:0000256" key="5">
    <source>
        <dbReference type="ARBA" id="ARBA00022989"/>
    </source>
</evidence>
<evidence type="ECO:0000313" key="10">
    <source>
        <dbReference type="Proteomes" id="UP000319280"/>
    </source>
</evidence>
<dbReference type="Proteomes" id="UP000319280">
    <property type="component" value="Unassembled WGS sequence"/>
</dbReference>
<name>A0A549YF95_9BACI</name>
<evidence type="ECO:0000256" key="1">
    <source>
        <dbReference type="ARBA" id="ARBA00004651"/>
    </source>
</evidence>
<evidence type="ECO:0000313" key="9">
    <source>
        <dbReference type="EMBL" id="TRM10554.1"/>
    </source>
</evidence>
<comment type="subcellular location">
    <subcellularLocation>
        <location evidence="1">Cell membrane</location>
        <topology evidence="1">Multi-pass membrane protein</topology>
    </subcellularLocation>
</comment>
<dbReference type="GO" id="GO:0005886">
    <property type="term" value="C:plasma membrane"/>
    <property type="evidence" value="ECO:0007669"/>
    <property type="project" value="UniProtKB-SubCell"/>
</dbReference>
<keyword evidence="10" id="KW-1185">Reference proteome</keyword>
<protein>
    <submittedName>
        <fullName evidence="9">Multidrug efflux MFS transporter</fullName>
    </submittedName>
</protein>
<feature type="transmembrane region" description="Helical" evidence="7">
    <location>
        <begin position="274"/>
        <end position="294"/>
    </location>
</feature>
<feature type="transmembrane region" description="Helical" evidence="7">
    <location>
        <begin position="96"/>
        <end position="116"/>
    </location>
</feature>
<dbReference type="PANTHER" id="PTHR42718">
    <property type="entry name" value="MAJOR FACILITATOR SUPERFAMILY MULTIDRUG TRANSPORTER MFSC"/>
    <property type="match status" value="1"/>
</dbReference>
<feature type="transmembrane region" description="Helical" evidence="7">
    <location>
        <begin position="149"/>
        <end position="168"/>
    </location>
</feature>
<sequence>MIRVFYAEGGRWMNSMNLSRFHRRLIVAITLSASFLSVLTQFLLITAFPKIMEEFAIDSTDVQWLTTVYMLTIAVLIPITAYFIDTFKTRHLMMGAMSLFAVGTLIGLVAPSFPILLVGRVFQGMGSGIMIPLMQTILFLMYPREKRGFAMGLAGLVINVAPAIGPPISGVLVNYFNWRALFLVTLPIAACILLLVFLFMRNITEQRKTEIDFLSILLSTIGFGGLLYAFNQVEEGGITDPATLASLIAGGVALALFAIRQLRLPAPILELRVLKVPVFALVAFISILAFSLLISTETMLPMYVQNAQQLSAFFGGLIVMPGALTLAAMSLFAGNLFDKYGGKIIAIIGFMLLCLSTLGFHFILGLDTPFAITMVLFMLAMAGVGLINMPIMTAGINALPDDLIPHGTAVVNTARQFGGSLGLTFIISFISNVESGSEAINPAAYLLGVKTAFFVAFVFAVTGLLFSLFLKKDKQPARGRK</sequence>
<feature type="transmembrane region" description="Helical" evidence="7">
    <location>
        <begin position="242"/>
        <end position="262"/>
    </location>
</feature>
<evidence type="ECO:0000256" key="3">
    <source>
        <dbReference type="ARBA" id="ARBA00022475"/>
    </source>
</evidence>
<evidence type="ECO:0000259" key="8">
    <source>
        <dbReference type="PROSITE" id="PS50850"/>
    </source>
</evidence>
<keyword evidence="5 7" id="KW-1133">Transmembrane helix</keyword>
<feature type="transmembrane region" description="Helical" evidence="7">
    <location>
        <begin position="180"/>
        <end position="199"/>
    </location>
</feature>
<comment type="caution">
    <text evidence="9">The sequence shown here is derived from an EMBL/GenBank/DDBJ whole genome shotgun (WGS) entry which is preliminary data.</text>
</comment>
<keyword evidence="3" id="KW-1003">Cell membrane</keyword>
<evidence type="ECO:0000256" key="2">
    <source>
        <dbReference type="ARBA" id="ARBA00022448"/>
    </source>
</evidence>
<dbReference type="Gene3D" id="1.20.1250.20">
    <property type="entry name" value="MFS general substrate transporter like domains"/>
    <property type="match status" value="1"/>
</dbReference>
<dbReference type="InterPro" id="IPR036259">
    <property type="entry name" value="MFS_trans_sf"/>
</dbReference>
<feature type="transmembrane region" description="Helical" evidence="7">
    <location>
        <begin position="413"/>
        <end position="431"/>
    </location>
</feature>
<feature type="transmembrane region" description="Helical" evidence="7">
    <location>
        <begin position="451"/>
        <end position="470"/>
    </location>
</feature>
<feature type="transmembrane region" description="Helical" evidence="7">
    <location>
        <begin position="21"/>
        <end position="44"/>
    </location>
</feature>
<dbReference type="CDD" id="cd17503">
    <property type="entry name" value="MFS_LmrB_MDR_like"/>
    <property type="match status" value="1"/>
</dbReference>
<dbReference type="AlphaFoldDB" id="A0A549YF95"/>
<dbReference type="InterPro" id="IPR011701">
    <property type="entry name" value="MFS"/>
</dbReference>
<feature type="domain" description="Major facilitator superfamily (MFS) profile" evidence="8">
    <location>
        <begin position="26"/>
        <end position="475"/>
    </location>
</feature>
<dbReference type="Pfam" id="PF07690">
    <property type="entry name" value="MFS_1"/>
    <property type="match status" value="1"/>
</dbReference>
<accession>A0A549YF95</accession>
<feature type="transmembrane region" description="Helical" evidence="7">
    <location>
        <begin position="211"/>
        <end position="230"/>
    </location>
</feature>
<evidence type="ECO:0000256" key="6">
    <source>
        <dbReference type="ARBA" id="ARBA00023136"/>
    </source>
</evidence>